<protein>
    <submittedName>
        <fullName evidence="5">Helix-turn-helix domain-containing protein</fullName>
    </submittedName>
</protein>
<keyword evidence="1" id="KW-0805">Transcription regulation</keyword>
<evidence type="ECO:0000313" key="6">
    <source>
        <dbReference type="Proteomes" id="UP000444174"/>
    </source>
</evidence>
<dbReference type="GO" id="GO:0003677">
    <property type="term" value="F:DNA binding"/>
    <property type="evidence" value="ECO:0007669"/>
    <property type="project" value="UniProtKB-KW"/>
</dbReference>
<dbReference type="AlphaFoldDB" id="A0A843YL98"/>
<dbReference type="Gene3D" id="1.10.260.40">
    <property type="entry name" value="lambda repressor-like DNA-binding domains"/>
    <property type="match status" value="1"/>
</dbReference>
<dbReference type="InterPro" id="IPR010982">
    <property type="entry name" value="Lambda_DNA-bd_dom_sf"/>
</dbReference>
<keyword evidence="2" id="KW-0238">DNA-binding</keyword>
<dbReference type="GO" id="GO:0005829">
    <property type="term" value="C:cytosol"/>
    <property type="evidence" value="ECO:0007669"/>
    <property type="project" value="TreeGrafter"/>
</dbReference>
<accession>A0A843YL98</accession>
<dbReference type="EMBL" id="WIBF01000011">
    <property type="protein sequence ID" value="MQQ10022.1"/>
    <property type="molecule type" value="Genomic_DNA"/>
</dbReference>
<dbReference type="PANTHER" id="PTHR46797">
    <property type="entry name" value="HTH-TYPE TRANSCRIPTIONAL REGULATOR"/>
    <property type="match status" value="1"/>
</dbReference>
<sequence length="432" mass="47434">MARHMLTGSRIRERRLVLGLRQADLARQVGISASYLNLIEHNRRRIGGKLLVAIAQALGVEPSMLTEGAEETLLSALREAGSEGSAPVAELDRTEEFASRFPGWAEVLATSHRRIGVLERTVEVLSDRLTHDPQLAASLHEMLSTAAAIRSTADILASDDPLEPEWLDRFHQNLNQDAQRLADSSRTLVSFLDEENTIADKQGMPQDEVDRFLADHSYHFPALEAESETPASLVAHAPQLQSQVAKDIAQRVLEGYGHNMRRLPLRLLMSGIAECGTEPGALAQKFNVPLEHVMLRLGMMAEEDLGTEVGCVVCDASGAALLRRPIGNFSIPQYGAACPLWPLYQALSRPHIPLRRVIEQQGRGGQKFVCYAYAWHAGPAGFGTDPLVQAVMLIFPSVDEKEEPVSVGASCRVCTREGCDARREPTILRDGF</sequence>
<evidence type="ECO:0000259" key="4">
    <source>
        <dbReference type="PROSITE" id="PS50943"/>
    </source>
</evidence>
<dbReference type="InterPro" id="IPR018653">
    <property type="entry name" value="ScfR_C"/>
</dbReference>
<dbReference type="SUPFAM" id="SSF47413">
    <property type="entry name" value="lambda repressor-like DNA-binding domains"/>
    <property type="match status" value="1"/>
</dbReference>
<dbReference type="PANTHER" id="PTHR46797:SF23">
    <property type="entry name" value="HTH-TYPE TRANSCRIPTIONAL REGULATOR SUTR"/>
    <property type="match status" value="1"/>
</dbReference>
<keyword evidence="3" id="KW-0804">Transcription</keyword>
<reference evidence="5 6" key="1">
    <citation type="submission" date="2019-10" db="EMBL/GenBank/DDBJ databases">
        <title>Epibacterium sp. nov., isolated from seawater.</title>
        <authorList>
            <person name="Zhang X."/>
            <person name="Li N."/>
        </authorList>
    </citation>
    <scope>NUCLEOTIDE SEQUENCE [LARGE SCALE GENOMIC DNA]</scope>
    <source>
        <strain evidence="5 6">SM1979</strain>
    </source>
</reference>
<comment type="caution">
    <text evidence="5">The sequence shown here is derived from an EMBL/GenBank/DDBJ whole genome shotgun (WGS) entry which is preliminary data.</text>
</comment>
<dbReference type="PROSITE" id="PS50943">
    <property type="entry name" value="HTH_CROC1"/>
    <property type="match status" value="1"/>
</dbReference>
<dbReference type="RefSeq" id="WP_153216991.1">
    <property type="nucleotide sequence ID" value="NZ_WIBF01000011.1"/>
</dbReference>
<evidence type="ECO:0000313" key="5">
    <source>
        <dbReference type="EMBL" id="MQQ10022.1"/>
    </source>
</evidence>
<dbReference type="InterPro" id="IPR001387">
    <property type="entry name" value="Cro/C1-type_HTH"/>
</dbReference>
<dbReference type="InterPro" id="IPR050807">
    <property type="entry name" value="TransReg_Diox_bact_type"/>
</dbReference>
<proteinExistence type="predicted"/>
<dbReference type="Pfam" id="PF09856">
    <property type="entry name" value="ScfRs"/>
    <property type="match status" value="1"/>
</dbReference>
<gene>
    <name evidence="5" type="ORF">GFB49_16265</name>
</gene>
<dbReference type="GO" id="GO:0003700">
    <property type="term" value="F:DNA-binding transcription factor activity"/>
    <property type="evidence" value="ECO:0007669"/>
    <property type="project" value="TreeGrafter"/>
</dbReference>
<dbReference type="SMART" id="SM00530">
    <property type="entry name" value="HTH_XRE"/>
    <property type="match status" value="1"/>
</dbReference>
<keyword evidence="6" id="KW-1185">Reference proteome</keyword>
<dbReference type="CDD" id="cd00093">
    <property type="entry name" value="HTH_XRE"/>
    <property type="match status" value="1"/>
</dbReference>
<feature type="domain" description="HTH cro/C1-type" evidence="4">
    <location>
        <begin position="11"/>
        <end position="65"/>
    </location>
</feature>
<evidence type="ECO:0000256" key="1">
    <source>
        <dbReference type="ARBA" id="ARBA00023015"/>
    </source>
</evidence>
<dbReference type="Pfam" id="PF01381">
    <property type="entry name" value="HTH_3"/>
    <property type="match status" value="1"/>
</dbReference>
<name>A0A843YL98_9RHOB</name>
<evidence type="ECO:0000256" key="3">
    <source>
        <dbReference type="ARBA" id="ARBA00023163"/>
    </source>
</evidence>
<dbReference type="Proteomes" id="UP000444174">
    <property type="component" value="Unassembled WGS sequence"/>
</dbReference>
<evidence type="ECO:0000256" key="2">
    <source>
        <dbReference type="ARBA" id="ARBA00023125"/>
    </source>
</evidence>
<organism evidence="5 6">
    <name type="scientific">Tritonibacter litoralis</name>
    <dbReference type="NCBI Taxonomy" id="2662264"/>
    <lineage>
        <taxon>Bacteria</taxon>
        <taxon>Pseudomonadati</taxon>
        <taxon>Pseudomonadota</taxon>
        <taxon>Alphaproteobacteria</taxon>
        <taxon>Rhodobacterales</taxon>
        <taxon>Paracoccaceae</taxon>
        <taxon>Tritonibacter</taxon>
    </lineage>
</organism>